<organism evidence="1 2">
    <name type="scientific">Neolentinus lepideus HHB14362 ss-1</name>
    <dbReference type="NCBI Taxonomy" id="1314782"/>
    <lineage>
        <taxon>Eukaryota</taxon>
        <taxon>Fungi</taxon>
        <taxon>Dikarya</taxon>
        <taxon>Basidiomycota</taxon>
        <taxon>Agaricomycotina</taxon>
        <taxon>Agaricomycetes</taxon>
        <taxon>Gloeophyllales</taxon>
        <taxon>Gloeophyllaceae</taxon>
        <taxon>Neolentinus</taxon>
    </lineage>
</organism>
<reference evidence="1 2" key="1">
    <citation type="journal article" date="2016" name="Mol. Biol. Evol.">
        <title>Comparative Genomics of Early-Diverging Mushroom-Forming Fungi Provides Insights into the Origins of Lignocellulose Decay Capabilities.</title>
        <authorList>
            <person name="Nagy L.G."/>
            <person name="Riley R."/>
            <person name="Tritt A."/>
            <person name="Adam C."/>
            <person name="Daum C."/>
            <person name="Floudas D."/>
            <person name="Sun H."/>
            <person name="Yadav J.S."/>
            <person name="Pangilinan J."/>
            <person name="Larsson K.H."/>
            <person name="Matsuura K."/>
            <person name="Barry K."/>
            <person name="Labutti K."/>
            <person name="Kuo R."/>
            <person name="Ohm R.A."/>
            <person name="Bhattacharya S.S."/>
            <person name="Shirouzu T."/>
            <person name="Yoshinaga Y."/>
            <person name="Martin F.M."/>
            <person name="Grigoriev I.V."/>
            <person name="Hibbett D.S."/>
        </authorList>
    </citation>
    <scope>NUCLEOTIDE SEQUENCE [LARGE SCALE GENOMIC DNA]</scope>
    <source>
        <strain evidence="1 2">HHB14362 ss-1</strain>
    </source>
</reference>
<evidence type="ECO:0000313" key="2">
    <source>
        <dbReference type="Proteomes" id="UP000076761"/>
    </source>
</evidence>
<evidence type="ECO:0000313" key="1">
    <source>
        <dbReference type="EMBL" id="KZT26799.1"/>
    </source>
</evidence>
<proteinExistence type="predicted"/>
<dbReference type="EMBL" id="KV425565">
    <property type="protein sequence ID" value="KZT26799.1"/>
    <property type="molecule type" value="Genomic_DNA"/>
</dbReference>
<protein>
    <submittedName>
        <fullName evidence="1">Uncharacterized protein</fullName>
    </submittedName>
</protein>
<accession>A0A165TKE7</accession>
<name>A0A165TKE7_9AGAM</name>
<sequence>MSGKPDASPLPLSEMLRDLALLRASDVDLAKVLAASTGYPEQKPCSRPEARAGDEEIRTSVEKSYEFVRQARAVIKLQDRMDVESQGARVEDLRSKLEDALEGLKDKP</sequence>
<dbReference type="AlphaFoldDB" id="A0A165TKE7"/>
<dbReference type="Proteomes" id="UP000076761">
    <property type="component" value="Unassembled WGS sequence"/>
</dbReference>
<keyword evidence="2" id="KW-1185">Reference proteome</keyword>
<dbReference type="OrthoDB" id="3227556at2759"/>
<dbReference type="InParanoid" id="A0A165TKE7"/>
<gene>
    <name evidence="1" type="ORF">NEOLEDRAFT_210379</name>
</gene>